<dbReference type="AlphaFoldDB" id="A0AAP9KUG5"/>
<organism evidence="2 3">
    <name type="scientific">Lacticaseibacillus paracasei subsp. paracasei</name>
    <dbReference type="NCBI Taxonomy" id="47714"/>
    <lineage>
        <taxon>Bacteria</taxon>
        <taxon>Bacillati</taxon>
        <taxon>Bacillota</taxon>
        <taxon>Bacilli</taxon>
        <taxon>Lactobacillales</taxon>
        <taxon>Lactobacillaceae</taxon>
        <taxon>Lacticaseibacillus</taxon>
    </lineage>
</organism>
<evidence type="ECO:0000256" key="1">
    <source>
        <dbReference type="SAM" id="MobiDB-lite"/>
    </source>
</evidence>
<feature type="region of interest" description="Disordered" evidence="1">
    <location>
        <begin position="1"/>
        <end position="39"/>
    </location>
</feature>
<dbReference type="EMBL" id="CP022954">
    <property type="protein sequence ID" value="QGV17129.1"/>
    <property type="molecule type" value="Genomic_DNA"/>
</dbReference>
<evidence type="ECO:0000313" key="3">
    <source>
        <dbReference type="Proteomes" id="UP000423274"/>
    </source>
</evidence>
<evidence type="ECO:0000313" key="2">
    <source>
        <dbReference type="EMBL" id="QGV17129.1"/>
    </source>
</evidence>
<feature type="compositionally biased region" description="Polar residues" evidence="1">
    <location>
        <begin position="17"/>
        <end position="27"/>
    </location>
</feature>
<reference evidence="2 3" key="1">
    <citation type="submission" date="2017-08" db="EMBL/GenBank/DDBJ databases">
        <title>Genome sequence, comparative genomics and functional analysis of the highly adhesive Lactobacillus paracasei Kobulty strain.</title>
        <authorList>
            <person name="Koryszewska-Baginska A."/>
            <person name="Grynberg M."/>
            <person name="Aleksandrzak-Piekarczyk T."/>
        </authorList>
    </citation>
    <scope>NUCLEOTIDE SEQUENCE [LARGE SCALE GENOMIC DNA]</scope>
    <source>
        <strain evidence="2 3">IBB3423</strain>
    </source>
</reference>
<gene>
    <name evidence="2" type="ORF">LCAKO_0552</name>
</gene>
<sequence length="39" mass="4793">MNRRQSRTRKQEDEFKQSATRLKSSFRQIKKEDNLVKKP</sequence>
<proteinExistence type="predicted"/>
<feature type="compositionally biased region" description="Basic and acidic residues" evidence="1">
    <location>
        <begin position="29"/>
        <end position="39"/>
    </location>
</feature>
<protein>
    <submittedName>
        <fullName evidence="2">Uncharacterized protein</fullName>
    </submittedName>
</protein>
<name>A0AAP9KUG5_LACPA</name>
<dbReference type="Proteomes" id="UP000423274">
    <property type="component" value="Chromosome"/>
</dbReference>
<accession>A0AAP9KUG5</accession>